<comment type="caution">
    <text evidence="2">The sequence shown here is derived from an EMBL/GenBank/DDBJ whole genome shotgun (WGS) entry which is preliminary data.</text>
</comment>
<name>A0ABN9XCN6_9DINO</name>
<protein>
    <submittedName>
        <fullName evidence="2">Uncharacterized protein</fullName>
    </submittedName>
</protein>
<feature type="compositionally biased region" description="Low complexity" evidence="1">
    <location>
        <begin position="50"/>
        <end position="65"/>
    </location>
</feature>
<evidence type="ECO:0000256" key="1">
    <source>
        <dbReference type="SAM" id="MobiDB-lite"/>
    </source>
</evidence>
<organism evidence="2 3">
    <name type="scientific">Prorocentrum cordatum</name>
    <dbReference type="NCBI Taxonomy" id="2364126"/>
    <lineage>
        <taxon>Eukaryota</taxon>
        <taxon>Sar</taxon>
        <taxon>Alveolata</taxon>
        <taxon>Dinophyceae</taxon>
        <taxon>Prorocentrales</taxon>
        <taxon>Prorocentraceae</taxon>
        <taxon>Prorocentrum</taxon>
    </lineage>
</organism>
<gene>
    <name evidence="2" type="ORF">PCOR1329_LOCUS75483</name>
</gene>
<sequence>RHPGVRLRGPAHACRLRCAAPCRRSDGGRARRRARRRRGAGRRARRRRCWPWPRGGPARGSPGSRAALAGSCWLPPPGLLPPAAGALAPGAAAAAGAAGGHGGLHAALAAGPG</sequence>
<reference evidence="2" key="1">
    <citation type="submission" date="2023-10" db="EMBL/GenBank/DDBJ databases">
        <authorList>
            <person name="Chen Y."/>
            <person name="Shah S."/>
            <person name="Dougan E. K."/>
            <person name="Thang M."/>
            <person name="Chan C."/>
        </authorList>
    </citation>
    <scope>NUCLEOTIDE SEQUENCE [LARGE SCALE GENOMIC DNA]</scope>
</reference>
<feature type="compositionally biased region" description="Basic residues" evidence="1">
    <location>
        <begin position="30"/>
        <end position="49"/>
    </location>
</feature>
<feature type="non-terminal residue" evidence="2">
    <location>
        <position position="113"/>
    </location>
</feature>
<feature type="region of interest" description="Disordered" evidence="1">
    <location>
        <begin position="24"/>
        <end position="65"/>
    </location>
</feature>
<proteinExistence type="predicted"/>
<accession>A0ABN9XCN6</accession>
<evidence type="ECO:0000313" key="3">
    <source>
        <dbReference type="Proteomes" id="UP001189429"/>
    </source>
</evidence>
<evidence type="ECO:0000313" key="2">
    <source>
        <dbReference type="EMBL" id="CAK0897238.1"/>
    </source>
</evidence>
<feature type="non-terminal residue" evidence="2">
    <location>
        <position position="1"/>
    </location>
</feature>
<dbReference type="Proteomes" id="UP001189429">
    <property type="component" value="Unassembled WGS sequence"/>
</dbReference>
<dbReference type="EMBL" id="CAUYUJ010020300">
    <property type="protein sequence ID" value="CAK0897238.1"/>
    <property type="molecule type" value="Genomic_DNA"/>
</dbReference>
<keyword evidence="3" id="KW-1185">Reference proteome</keyword>